<dbReference type="PANTHER" id="PTHR44591">
    <property type="entry name" value="STRESS RESPONSE REGULATOR PROTEIN 1"/>
    <property type="match status" value="1"/>
</dbReference>
<dbReference type="InterPro" id="IPR050595">
    <property type="entry name" value="Bact_response_regulator"/>
</dbReference>
<dbReference type="EMBL" id="CP003364">
    <property type="protein sequence ID" value="AGA29683.1"/>
    <property type="molecule type" value="Genomic_DNA"/>
</dbReference>
<keyword evidence="5" id="KW-1185">Reference proteome</keyword>
<dbReference type="OrthoDB" id="9814495at2"/>
<organism evidence="4 5">
    <name type="scientific">Singulisphaera acidiphila (strain ATCC BAA-1392 / DSM 18658 / VKM B-2454 / MOB10)</name>
    <dbReference type="NCBI Taxonomy" id="886293"/>
    <lineage>
        <taxon>Bacteria</taxon>
        <taxon>Pseudomonadati</taxon>
        <taxon>Planctomycetota</taxon>
        <taxon>Planctomycetia</taxon>
        <taxon>Isosphaerales</taxon>
        <taxon>Isosphaeraceae</taxon>
        <taxon>Singulisphaera</taxon>
    </lineage>
</organism>
<evidence type="ECO:0000259" key="3">
    <source>
        <dbReference type="PROSITE" id="PS50110"/>
    </source>
</evidence>
<dbReference type="RefSeq" id="WP_015248783.1">
    <property type="nucleotide sequence ID" value="NC_019892.1"/>
</dbReference>
<dbReference type="KEGG" id="saci:Sinac_5546"/>
<dbReference type="SMART" id="SM00448">
    <property type="entry name" value="REC"/>
    <property type="match status" value="1"/>
</dbReference>
<dbReference type="Pfam" id="PF00072">
    <property type="entry name" value="Response_reg"/>
    <property type="match status" value="1"/>
</dbReference>
<evidence type="ECO:0000313" key="5">
    <source>
        <dbReference type="Proteomes" id="UP000010798"/>
    </source>
</evidence>
<proteinExistence type="predicted"/>
<dbReference type="InterPro" id="IPR001789">
    <property type="entry name" value="Sig_transdc_resp-reg_receiver"/>
</dbReference>
<dbReference type="AlphaFoldDB" id="L0DLG1"/>
<evidence type="ECO:0000313" key="4">
    <source>
        <dbReference type="EMBL" id="AGA29683.1"/>
    </source>
</evidence>
<name>L0DLG1_SINAD</name>
<protein>
    <submittedName>
        <fullName evidence="4">Response regulator with CheY-like receiver domain and winged-helix DNA-binding domain</fullName>
    </submittedName>
</protein>
<dbReference type="PANTHER" id="PTHR44591:SF3">
    <property type="entry name" value="RESPONSE REGULATORY DOMAIN-CONTAINING PROTEIN"/>
    <property type="match status" value="1"/>
</dbReference>
<sequence length="140" mass="15341">MGANGPCTLLLVEDESRLRNLVAQVLKCEGYGVVEAADGREGVERFHDSGPFDLLLVDLNLPVFSGVEVCRQVRASDPDQRIMICSAAILADHERDLSLLGIGHFLTKPYRAEDLLAHIAFELAPRGRELATAPFKTRAL</sequence>
<evidence type="ECO:0000256" key="1">
    <source>
        <dbReference type="ARBA" id="ARBA00022553"/>
    </source>
</evidence>
<dbReference type="SUPFAM" id="SSF52172">
    <property type="entry name" value="CheY-like"/>
    <property type="match status" value="1"/>
</dbReference>
<dbReference type="STRING" id="886293.Sinac_5546"/>
<keyword evidence="1 2" id="KW-0597">Phosphoprotein</keyword>
<keyword evidence="4" id="KW-0238">DNA-binding</keyword>
<dbReference type="HOGENOM" id="CLU_000445_69_8_0"/>
<dbReference type="Gene3D" id="3.40.50.2300">
    <property type="match status" value="1"/>
</dbReference>
<dbReference type="eggNOG" id="COG0745">
    <property type="taxonomic scope" value="Bacteria"/>
</dbReference>
<dbReference type="PROSITE" id="PS50110">
    <property type="entry name" value="RESPONSE_REGULATORY"/>
    <property type="match status" value="1"/>
</dbReference>
<reference evidence="4 5" key="1">
    <citation type="submission" date="2012-02" db="EMBL/GenBank/DDBJ databases">
        <title>Complete sequence of chromosome of Singulisphaera acidiphila DSM 18658.</title>
        <authorList>
            <consortium name="US DOE Joint Genome Institute (JGI-PGF)"/>
            <person name="Lucas S."/>
            <person name="Copeland A."/>
            <person name="Lapidus A."/>
            <person name="Glavina del Rio T."/>
            <person name="Dalin E."/>
            <person name="Tice H."/>
            <person name="Bruce D."/>
            <person name="Goodwin L."/>
            <person name="Pitluck S."/>
            <person name="Peters L."/>
            <person name="Ovchinnikova G."/>
            <person name="Chertkov O."/>
            <person name="Kyrpides N."/>
            <person name="Mavromatis K."/>
            <person name="Ivanova N."/>
            <person name="Brettin T."/>
            <person name="Detter J.C."/>
            <person name="Han C."/>
            <person name="Larimer F."/>
            <person name="Land M."/>
            <person name="Hauser L."/>
            <person name="Markowitz V."/>
            <person name="Cheng J.-F."/>
            <person name="Hugenholtz P."/>
            <person name="Woyke T."/>
            <person name="Wu D."/>
            <person name="Tindall B."/>
            <person name="Pomrenke H."/>
            <person name="Brambilla E."/>
            <person name="Klenk H.-P."/>
            <person name="Eisen J.A."/>
        </authorList>
    </citation>
    <scope>NUCLEOTIDE SEQUENCE [LARGE SCALE GENOMIC DNA]</scope>
    <source>
        <strain evidence="5">ATCC BAA-1392 / DSM 18658 / VKM B-2454 / MOB10</strain>
    </source>
</reference>
<feature type="modified residue" description="4-aspartylphosphate" evidence="2">
    <location>
        <position position="58"/>
    </location>
</feature>
<dbReference type="InterPro" id="IPR011006">
    <property type="entry name" value="CheY-like_superfamily"/>
</dbReference>
<evidence type="ECO:0000256" key="2">
    <source>
        <dbReference type="PROSITE-ProRule" id="PRU00169"/>
    </source>
</evidence>
<dbReference type="Proteomes" id="UP000010798">
    <property type="component" value="Chromosome"/>
</dbReference>
<feature type="domain" description="Response regulatory" evidence="3">
    <location>
        <begin position="8"/>
        <end position="123"/>
    </location>
</feature>
<dbReference type="GO" id="GO:0003677">
    <property type="term" value="F:DNA binding"/>
    <property type="evidence" value="ECO:0007669"/>
    <property type="project" value="UniProtKB-KW"/>
</dbReference>
<dbReference type="GO" id="GO:0000160">
    <property type="term" value="P:phosphorelay signal transduction system"/>
    <property type="evidence" value="ECO:0007669"/>
    <property type="project" value="InterPro"/>
</dbReference>
<gene>
    <name evidence="4" type="ordered locus">Sinac_5546</name>
</gene>
<accession>L0DLG1</accession>